<evidence type="ECO:0000256" key="2">
    <source>
        <dbReference type="ARBA" id="ARBA00022499"/>
    </source>
</evidence>
<evidence type="ECO:0000256" key="6">
    <source>
        <dbReference type="SAM" id="MobiDB-lite"/>
    </source>
</evidence>
<evidence type="ECO:0000256" key="5">
    <source>
        <dbReference type="ARBA" id="ARBA00093456"/>
    </source>
</evidence>
<evidence type="ECO:0000256" key="1">
    <source>
        <dbReference type="ARBA" id="ARBA00004123"/>
    </source>
</evidence>
<reference evidence="7" key="1">
    <citation type="journal article" date="2023" name="Insect Mol. Biol.">
        <title>Genome sequencing provides insights into the evolution of gene families encoding plant cell wall-degrading enzymes in longhorned beetles.</title>
        <authorList>
            <person name="Shin N.R."/>
            <person name="Okamura Y."/>
            <person name="Kirsch R."/>
            <person name="Pauchet Y."/>
        </authorList>
    </citation>
    <scope>NUCLEOTIDE SEQUENCE</scope>
    <source>
        <strain evidence="7">AMC_N1</strain>
    </source>
</reference>
<comment type="caution">
    <text evidence="7">The sequence shown here is derived from an EMBL/GenBank/DDBJ whole genome shotgun (WGS) entry which is preliminary data.</text>
</comment>
<sequence length="642" mass="72479">MTDRGSPVLTSTSISQSPRATGTDNVTTFKNILQEVSISLSFREGPHTLGQEQALIVRDLEKALAKSPQQTDRFLKGLEMLCKKEKNFRKCVLPTRLRKNGDLNDTNGEAYKLSRTVYLVDCLQKQIMNILLEEITSISSEDVQDTSWLRLLLNPMRYLPHICDPATLTTKLLDILDVANFPAQLEILDSVPEIIPDSQYAETAKQLSKLLDENDDLTASIVDCLNALDLDSDTRVQVQDRILAKILAGASLKIFPVLLQFLMTDCKSQTLVGTLFKVRNALDTIMLSVDKSKDRESSKIVIFNRLQALAVSPKNVAEAWLNMISSIKVHSDHRPVDYLILIMLHSTAKFKKRVIEAIFRKRIDSGLFKIALLEKMFEKYLLQQLLKDYFGSIVEIGCSLLRSSNETKVVEFASALFKMLFEHEHTETLYQREMLESLILLTGASDRNTVNSVLRIISSLLTDSDKLQQHTKKIDAFELKDVKEVFEVLCKLTCGEQAQEAMSGLKDEIHMVVRKQLSSSKRNVKHRGIISRGGDGQTPETPVTLNDLPYGPAREAACLLELTSTCTGNCPDFTGLYYDQLAMMLAENAYFDKYFMAWLHETVTSEFEETYVTETIPDNLNDLKVSMQYLLNASSELDSPWV</sequence>
<keyword evidence="4" id="KW-0539">Nucleus</keyword>
<proteinExistence type="inferred from homology"/>
<keyword evidence="3" id="KW-0832">Ubl conjugation</keyword>
<organism evidence="7 8">
    <name type="scientific">Aromia moschata</name>
    <dbReference type="NCBI Taxonomy" id="1265417"/>
    <lineage>
        <taxon>Eukaryota</taxon>
        <taxon>Metazoa</taxon>
        <taxon>Ecdysozoa</taxon>
        <taxon>Arthropoda</taxon>
        <taxon>Hexapoda</taxon>
        <taxon>Insecta</taxon>
        <taxon>Pterygota</taxon>
        <taxon>Neoptera</taxon>
        <taxon>Endopterygota</taxon>
        <taxon>Coleoptera</taxon>
        <taxon>Polyphaga</taxon>
        <taxon>Cucujiformia</taxon>
        <taxon>Chrysomeloidea</taxon>
        <taxon>Cerambycidae</taxon>
        <taxon>Cerambycinae</taxon>
        <taxon>Callichromatini</taxon>
        <taxon>Aromia</taxon>
    </lineage>
</organism>
<dbReference type="InterPro" id="IPR029448">
    <property type="entry name" value="FANCD2"/>
</dbReference>
<evidence type="ECO:0000313" key="7">
    <source>
        <dbReference type="EMBL" id="KAJ8958316.1"/>
    </source>
</evidence>
<dbReference type="GO" id="GO:0031573">
    <property type="term" value="P:mitotic intra-S DNA damage checkpoint signaling"/>
    <property type="evidence" value="ECO:0007669"/>
    <property type="project" value="TreeGrafter"/>
</dbReference>
<dbReference type="PANTHER" id="PTHR32086:SF0">
    <property type="entry name" value="FANCONI ANEMIA GROUP D2 PROTEIN"/>
    <property type="match status" value="1"/>
</dbReference>
<dbReference type="GO" id="GO:0000793">
    <property type="term" value="C:condensed chromosome"/>
    <property type="evidence" value="ECO:0007669"/>
    <property type="project" value="TreeGrafter"/>
</dbReference>
<evidence type="ECO:0000256" key="4">
    <source>
        <dbReference type="ARBA" id="ARBA00023242"/>
    </source>
</evidence>
<gene>
    <name evidence="7" type="ORF">NQ318_017462</name>
</gene>
<evidence type="ECO:0000313" key="8">
    <source>
        <dbReference type="Proteomes" id="UP001162162"/>
    </source>
</evidence>
<keyword evidence="8" id="KW-1185">Reference proteome</keyword>
<comment type="similarity">
    <text evidence="5">Belongs to the Fanconi anemia protein FANCD2 family.</text>
</comment>
<keyword evidence="2" id="KW-1017">Isopeptide bond</keyword>
<dbReference type="GO" id="GO:0005634">
    <property type="term" value="C:nucleus"/>
    <property type="evidence" value="ECO:0007669"/>
    <property type="project" value="UniProtKB-SubCell"/>
</dbReference>
<dbReference type="AlphaFoldDB" id="A0AAV8Z2C1"/>
<name>A0AAV8Z2C1_9CUCU</name>
<dbReference type="GO" id="GO:0070182">
    <property type="term" value="F:DNA polymerase binding"/>
    <property type="evidence" value="ECO:0007669"/>
    <property type="project" value="TreeGrafter"/>
</dbReference>
<dbReference type="GO" id="GO:0007129">
    <property type="term" value="P:homologous chromosome pairing at meiosis"/>
    <property type="evidence" value="ECO:0007669"/>
    <property type="project" value="TreeGrafter"/>
</dbReference>
<dbReference type="GO" id="GO:0036297">
    <property type="term" value="P:interstrand cross-link repair"/>
    <property type="evidence" value="ECO:0007669"/>
    <property type="project" value="TreeGrafter"/>
</dbReference>
<feature type="compositionally biased region" description="Polar residues" evidence="6">
    <location>
        <begin position="8"/>
        <end position="22"/>
    </location>
</feature>
<dbReference type="PANTHER" id="PTHR32086">
    <property type="entry name" value="FANCONI ANEMIA GROUP D2 PROTEIN"/>
    <property type="match status" value="1"/>
</dbReference>
<dbReference type="Pfam" id="PF14631">
    <property type="entry name" value="FancD2"/>
    <property type="match status" value="1"/>
</dbReference>
<dbReference type="GO" id="GO:1990918">
    <property type="term" value="P:double-strand break repair involved in meiotic recombination"/>
    <property type="evidence" value="ECO:0007669"/>
    <property type="project" value="TreeGrafter"/>
</dbReference>
<dbReference type="EMBL" id="JAPWTK010000018">
    <property type="protein sequence ID" value="KAJ8958316.1"/>
    <property type="molecule type" value="Genomic_DNA"/>
</dbReference>
<dbReference type="Proteomes" id="UP001162162">
    <property type="component" value="Unassembled WGS sequence"/>
</dbReference>
<evidence type="ECO:0000256" key="3">
    <source>
        <dbReference type="ARBA" id="ARBA00022843"/>
    </source>
</evidence>
<comment type="subcellular location">
    <subcellularLocation>
        <location evidence="1">Nucleus</location>
    </subcellularLocation>
</comment>
<accession>A0AAV8Z2C1</accession>
<protein>
    <recommendedName>
        <fullName evidence="9">Fanconi anemia group D2 protein</fullName>
    </recommendedName>
</protein>
<feature type="region of interest" description="Disordered" evidence="6">
    <location>
        <begin position="1"/>
        <end position="22"/>
    </location>
</feature>
<evidence type="ECO:0008006" key="9">
    <source>
        <dbReference type="Google" id="ProtNLM"/>
    </source>
</evidence>